<dbReference type="Proteomes" id="UP000092695">
    <property type="component" value="Chromosome"/>
</dbReference>
<dbReference type="STRING" id="1548547.BA177_16800"/>
<evidence type="ECO:0000313" key="2">
    <source>
        <dbReference type="EMBL" id="ANO52621.1"/>
    </source>
</evidence>
<dbReference type="InterPro" id="IPR007466">
    <property type="entry name" value="Peptidyl-Arg-deiminase_porph"/>
</dbReference>
<dbReference type="Gene3D" id="3.75.10.10">
    <property type="entry name" value="L-arginine/glycine Amidinotransferase, Chain A"/>
    <property type="match status" value="1"/>
</dbReference>
<dbReference type="EMBL" id="CP016268">
    <property type="protein sequence ID" value="ANO52621.1"/>
    <property type="molecule type" value="Genomic_DNA"/>
</dbReference>
<evidence type="ECO:0000256" key="1">
    <source>
        <dbReference type="ARBA" id="ARBA00022801"/>
    </source>
</evidence>
<gene>
    <name evidence="2" type="ORF">BA177_16800</name>
</gene>
<keyword evidence="3" id="KW-1185">Reference proteome</keyword>
<dbReference type="Pfam" id="PF04371">
    <property type="entry name" value="PAD_porph"/>
    <property type="match status" value="1"/>
</dbReference>
<dbReference type="PANTHER" id="PTHR31377:SF0">
    <property type="entry name" value="AGMATINE DEIMINASE-RELATED"/>
    <property type="match status" value="1"/>
</dbReference>
<reference evidence="2 3" key="1">
    <citation type="submission" date="2016-06" db="EMBL/GenBank/DDBJ databases">
        <title>Complete genome sequence of a deep-branching marine Gamma Proteobacterium Woeseia oceani type strain XK5.</title>
        <authorList>
            <person name="Mu D."/>
            <person name="Du Z."/>
        </authorList>
    </citation>
    <scope>NUCLEOTIDE SEQUENCE [LARGE SCALE GENOMIC DNA]</scope>
    <source>
        <strain evidence="2 3">XK5</strain>
    </source>
</reference>
<dbReference type="PANTHER" id="PTHR31377">
    <property type="entry name" value="AGMATINE DEIMINASE-RELATED"/>
    <property type="match status" value="1"/>
</dbReference>
<evidence type="ECO:0000313" key="3">
    <source>
        <dbReference type="Proteomes" id="UP000092695"/>
    </source>
</evidence>
<dbReference type="GO" id="GO:0004668">
    <property type="term" value="F:protein-arginine deiminase activity"/>
    <property type="evidence" value="ECO:0007669"/>
    <property type="project" value="InterPro"/>
</dbReference>
<proteinExistence type="predicted"/>
<dbReference type="GO" id="GO:0009446">
    <property type="term" value="P:putrescine biosynthetic process"/>
    <property type="evidence" value="ECO:0007669"/>
    <property type="project" value="InterPro"/>
</dbReference>
<dbReference type="SUPFAM" id="SSF55909">
    <property type="entry name" value="Pentein"/>
    <property type="match status" value="1"/>
</dbReference>
<dbReference type="AlphaFoldDB" id="A0A193LJI7"/>
<organism evidence="2 3">
    <name type="scientific">Woeseia oceani</name>
    <dbReference type="NCBI Taxonomy" id="1548547"/>
    <lineage>
        <taxon>Bacteria</taxon>
        <taxon>Pseudomonadati</taxon>
        <taxon>Pseudomonadota</taxon>
        <taxon>Gammaproteobacteria</taxon>
        <taxon>Woeseiales</taxon>
        <taxon>Woeseiaceae</taxon>
        <taxon>Woeseia</taxon>
    </lineage>
</organism>
<dbReference type="GO" id="GO:0047632">
    <property type="term" value="F:agmatine deiminase activity"/>
    <property type="evidence" value="ECO:0007669"/>
    <property type="project" value="TreeGrafter"/>
</dbReference>
<protein>
    <submittedName>
        <fullName evidence="2">Agmatine deiminase</fullName>
    </submittedName>
</protein>
<name>A0A193LJI7_9GAMM</name>
<accession>A0A193LJI7</accession>
<keyword evidence="1" id="KW-0378">Hydrolase</keyword>
<sequence length="351" mass="38143">MNSADYRSTLHDYAMPAEWQPHLATWISWPHNQDSWPGKFGPVEPVMVQAVAALAASEPVYINVLDAAHEKHVAALLEGHASAGRVKFHRFPTNDAWCRDHGALFVTGRAAGAEPLLALNFGFNAWGGKYPFELDNAIPPQMAATLGVPCVTVDMVLEGGSIDVNGAGTLLTTEQCLLHPNRNPNMTQADIEQALQDHLGVQQILWLGDGIVGDDTDGHVDDLTRFVSADTVVTVIEQDPTDDNYTVLGENRERLAKMQLHDGRPLQVIELPMPKAVEYKGDRLPASYANFYIGNSVVLMPSFNDPNDAVNAGILSNAFPDRKIIPIDCTDLVLGLGTFHCLTQQVPAPPG</sequence>
<dbReference type="RefSeq" id="WP_068618124.1">
    <property type="nucleotide sequence ID" value="NZ_CP016268.1"/>
</dbReference>
<dbReference type="KEGG" id="woc:BA177_16800"/>